<comment type="caution">
    <text evidence="1">The sequence shown here is derived from an EMBL/GenBank/DDBJ whole genome shotgun (WGS) entry which is preliminary data.</text>
</comment>
<name>A0A972VZV5_9GAMM</name>
<proteinExistence type="predicted"/>
<dbReference type="EMBL" id="JABMOJ010000450">
    <property type="protein sequence ID" value="NQV66057.1"/>
    <property type="molecule type" value="Genomic_DNA"/>
</dbReference>
<evidence type="ECO:0000313" key="1">
    <source>
        <dbReference type="EMBL" id="NQV66057.1"/>
    </source>
</evidence>
<dbReference type="Gene3D" id="3.30.70.100">
    <property type="match status" value="1"/>
</dbReference>
<organism evidence="1 2">
    <name type="scientific">SAR86 cluster bacterium</name>
    <dbReference type="NCBI Taxonomy" id="2030880"/>
    <lineage>
        <taxon>Bacteria</taxon>
        <taxon>Pseudomonadati</taxon>
        <taxon>Pseudomonadota</taxon>
        <taxon>Gammaproteobacteria</taxon>
        <taxon>SAR86 cluster</taxon>
    </lineage>
</organism>
<dbReference type="InterPro" id="IPR011008">
    <property type="entry name" value="Dimeric_a/b-barrel"/>
</dbReference>
<sequence>MKTLYVVRNNPVAGREDEFNDWYNQVHLQEVLKIDGFLSAQRFCLNEVQLVPGQTFGYMALYEIDSQDVAGTLANLRAATWMNVSDAIDLENMDISVFTTVGDQLLSI</sequence>
<dbReference type="Proteomes" id="UP000754644">
    <property type="component" value="Unassembled WGS sequence"/>
</dbReference>
<reference evidence="1" key="1">
    <citation type="submission" date="2020-05" db="EMBL/GenBank/DDBJ databases">
        <title>Sulfur intermediates as new biogeochemical hubs in an aquatic model microbial ecosystem.</title>
        <authorList>
            <person name="Vigneron A."/>
        </authorList>
    </citation>
    <scope>NUCLEOTIDE SEQUENCE</scope>
    <source>
        <strain evidence="1">Bin.250</strain>
    </source>
</reference>
<accession>A0A972VZV5</accession>
<gene>
    <name evidence="1" type="ORF">HQ497_11910</name>
</gene>
<dbReference type="AlphaFoldDB" id="A0A972VZV5"/>
<dbReference type="SUPFAM" id="SSF54909">
    <property type="entry name" value="Dimeric alpha+beta barrel"/>
    <property type="match status" value="1"/>
</dbReference>
<evidence type="ECO:0000313" key="2">
    <source>
        <dbReference type="Proteomes" id="UP000754644"/>
    </source>
</evidence>
<protein>
    <submittedName>
        <fullName evidence="1">Uncharacterized protein</fullName>
    </submittedName>
</protein>